<dbReference type="SMART" id="SM00850">
    <property type="entry name" value="LytTR"/>
    <property type="match status" value="1"/>
</dbReference>
<dbReference type="SMART" id="SM00448">
    <property type="entry name" value="REC"/>
    <property type="match status" value="1"/>
</dbReference>
<evidence type="ECO:0000259" key="2">
    <source>
        <dbReference type="PROSITE" id="PS50110"/>
    </source>
</evidence>
<organism evidence="4 5">
    <name type="scientific">Chthoniobacter flavus Ellin428</name>
    <dbReference type="NCBI Taxonomy" id="497964"/>
    <lineage>
        <taxon>Bacteria</taxon>
        <taxon>Pseudomonadati</taxon>
        <taxon>Verrucomicrobiota</taxon>
        <taxon>Spartobacteria</taxon>
        <taxon>Chthoniobacterales</taxon>
        <taxon>Chthoniobacteraceae</taxon>
        <taxon>Chthoniobacter</taxon>
    </lineage>
</organism>
<dbReference type="PANTHER" id="PTHR37299">
    <property type="entry name" value="TRANSCRIPTIONAL REGULATOR-RELATED"/>
    <property type="match status" value="1"/>
</dbReference>
<dbReference type="InterPro" id="IPR011006">
    <property type="entry name" value="CheY-like_superfamily"/>
</dbReference>
<feature type="domain" description="Response regulatory" evidence="2">
    <location>
        <begin position="5"/>
        <end position="118"/>
    </location>
</feature>
<feature type="modified residue" description="4-aspartylphosphate" evidence="1">
    <location>
        <position position="56"/>
    </location>
</feature>
<dbReference type="eggNOG" id="COG3279">
    <property type="taxonomic scope" value="Bacteria"/>
</dbReference>
<evidence type="ECO:0000256" key="1">
    <source>
        <dbReference type="PROSITE-ProRule" id="PRU00169"/>
    </source>
</evidence>
<comment type="caution">
    <text evidence="4">The sequence shown here is derived from an EMBL/GenBank/DDBJ whole genome shotgun (WGS) entry which is preliminary data.</text>
</comment>
<reference evidence="4 5" key="1">
    <citation type="journal article" date="2011" name="J. Bacteriol.">
        <title>Genome sequence of Chthoniobacter flavus Ellin428, an aerobic heterotrophic soil bacterium.</title>
        <authorList>
            <person name="Kant R."/>
            <person name="van Passel M.W."/>
            <person name="Palva A."/>
            <person name="Lucas S."/>
            <person name="Lapidus A."/>
            <person name="Glavina Del Rio T."/>
            <person name="Dalin E."/>
            <person name="Tice H."/>
            <person name="Bruce D."/>
            <person name="Goodwin L."/>
            <person name="Pitluck S."/>
            <person name="Larimer F.W."/>
            <person name="Land M.L."/>
            <person name="Hauser L."/>
            <person name="Sangwan P."/>
            <person name="de Vos W.M."/>
            <person name="Janssen P.H."/>
            <person name="Smidt H."/>
        </authorList>
    </citation>
    <scope>NUCLEOTIDE SEQUENCE [LARGE SCALE GENOMIC DNA]</scope>
    <source>
        <strain evidence="4 5">Ellin428</strain>
    </source>
</reference>
<dbReference type="InterPro" id="IPR007492">
    <property type="entry name" value="LytTR_DNA-bd_dom"/>
</dbReference>
<keyword evidence="1" id="KW-0597">Phosphoprotein</keyword>
<protein>
    <submittedName>
        <fullName evidence="4">Two component transcriptional regulator, LytTR family</fullName>
    </submittedName>
</protein>
<feature type="domain" description="HTH LytTR-type" evidence="3">
    <location>
        <begin position="146"/>
        <end position="249"/>
    </location>
</feature>
<dbReference type="InterPro" id="IPR046947">
    <property type="entry name" value="LytR-like"/>
</dbReference>
<dbReference type="PANTHER" id="PTHR37299:SF1">
    <property type="entry name" value="STAGE 0 SPORULATION PROTEIN A HOMOLOG"/>
    <property type="match status" value="1"/>
</dbReference>
<dbReference type="EMBL" id="ABVL01000002">
    <property type="protein sequence ID" value="EDY21709.1"/>
    <property type="molecule type" value="Genomic_DNA"/>
</dbReference>
<dbReference type="Proteomes" id="UP000005824">
    <property type="component" value="Unassembled WGS sequence"/>
</dbReference>
<dbReference type="InterPro" id="IPR001789">
    <property type="entry name" value="Sig_transdc_resp-reg_receiver"/>
</dbReference>
<dbReference type="CDD" id="cd17532">
    <property type="entry name" value="REC_LytTR_AlgR-like"/>
    <property type="match status" value="1"/>
</dbReference>
<gene>
    <name evidence="4" type="ORF">CfE428DRAFT_0954</name>
</gene>
<proteinExistence type="predicted"/>
<dbReference type="GO" id="GO:0003677">
    <property type="term" value="F:DNA binding"/>
    <property type="evidence" value="ECO:0007669"/>
    <property type="project" value="InterPro"/>
</dbReference>
<dbReference type="Gene3D" id="2.40.50.1020">
    <property type="entry name" value="LytTr DNA-binding domain"/>
    <property type="match status" value="1"/>
</dbReference>
<dbReference type="Gene3D" id="3.40.50.2300">
    <property type="match status" value="1"/>
</dbReference>
<dbReference type="Pfam" id="PF00072">
    <property type="entry name" value="Response_reg"/>
    <property type="match status" value="1"/>
</dbReference>
<dbReference type="PROSITE" id="PS50110">
    <property type="entry name" value="RESPONSE_REGULATORY"/>
    <property type="match status" value="1"/>
</dbReference>
<name>B4CWB7_9BACT</name>
<dbReference type="Pfam" id="PF04397">
    <property type="entry name" value="LytTR"/>
    <property type="match status" value="1"/>
</dbReference>
<dbReference type="STRING" id="497964.CfE428DRAFT_0954"/>
<dbReference type="FunCoup" id="B4CWB7">
    <property type="interactions" value="75"/>
</dbReference>
<dbReference type="SUPFAM" id="SSF52172">
    <property type="entry name" value="CheY-like"/>
    <property type="match status" value="1"/>
</dbReference>
<sequence>MKQIRVLLVDDERIGRHRLRQLLEREPDMKVIGECADGLEALAFLQAQPADVLFLDINMPGMDGFELLDRLEQKPEPLVVFVTAYDDHAVRAFEACALDYLLKPFSPERLAKALLRVRERMNARELESESPHRATESAALSESPRFVVRSGGRVAFVDAGQIDWVEAAGNYAIFHVGGKNHMIRETMSALEAQLPPERFMRMSRSAIVNLTRIKALETSPGGGDCAVLSNGQRVPVTRSIREIAERVGAS</sequence>
<dbReference type="RefSeq" id="WP_006978281.1">
    <property type="nucleotide sequence ID" value="NZ_ABVL01000002.1"/>
</dbReference>
<dbReference type="AlphaFoldDB" id="B4CWB7"/>
<dbReference type="InParanoid" id="B4CWB7"/>
<evidence type="ECO:0000313" key="5">
    <source>
        <dbReference type="Proteomes" id="UP000005824"/>
    </source>
</evidence>
<evidence type="ECO:0000313" key="4">
    <source>
        <dbReference type="EMBL" id="EDY21709.1"/>
    </source>
</evidence>
<evidence type="ECO:0000259" key="3">
    <source>
        <dbReference type="PROSITE" id="PS50930"/>
    </source>
</evidence>
<dbReference type="PROSITE" id="PS50930">
    <property type="entry name" value="HTH_LYTTR"/>
    <property type="match status" value="1"/>
</dbReference>
<accession>B4CWB7</accession>
<keyword evidence="5" id="KW-1185">Reference proteome</keyword>
<dbReference type="GO" id="GO:0000156">
    <property type="term" value="F:phosphorelay response regulator activity"/>
    <property type="evidence" value="ECO:0007669"/>
    <property type="project" value="InterPro"/>
</dbReference>